<evidence type="ECO:0000256" key="2">
    <source>
        <dbReference type="SAM" id="Phobius"/>
    </source>
</evidence>
<accession>A0A1D1V9M7</accession>
<dbReference type="PANTHER" id="PTHR47399">
    <property type="entry name" value="TRANSMEMBRANE PROTEIN 121B"/>
    <property type="match status" value="1"/>
</dbReference>
<dbReference type="AlphaFoldDB" id="A0A1D1V9M7"/>
<comment type="caution">
    <text evidence="3">The sequence shown here is derived from an EMBL/GenBank/DDBJ whole genome shotgun (WGS) entry which is preliminary data.</text>
</comment>
<keyword evidence="2" id="KW-0472">Membrane</keyword>
<evidence type="ECO:0000313" key="3">
    <source>
        <dbReference type="EMBL" id="GAU95543.1"/>
    </source>
</evidence>
<feature type="transmembrane region" description="Helical" evidence="2">
    <location>
        <begin position="37"/>
        <end position="59"/>
    </location>
</feature>
<feature type="transmembrane region" description="Helical" evidence="2">
    <location>
        <begin position="190"/>
        <end position="208"/>
    </location>
</feature>
<organism evidence="3 4">
    <name type="scientific">Ramazzottius varieornatus</name>
    <name type="common">Water bear</name>
    <name type="synonym">Tardigrade</name>
    <dbReference type="NCBI Taxonomy" id="947166"/>
    <lineage>
        <taxon>Eukaryota</taxon>
        <taxon>Metazoa</taxon>
        <taxon>Ecdysozoa</taxon>
        <taxon>Tardigrada</taxon>
        <taxon>Eutardigrada</taxon>
        <taxon>Parachela</taxon>
        <taxon>Hypsibioidea</taxon>
        <taxon>Ramazzottiidae</taxon>
        <taxon>Ramazzottius</taxon>
    </lineage>
</organism>
<protein>
    <submittedName>
        <fullName evidence="3">Uncharacterized protein</fullName>
    </submittedName>
</protein>
<reference evidence="3 4" key="1">
    <citation type="journal article" date="2016" name="Nat. Commun.">
        <title>Extremotolerant tardigrade genome and improved radiotolerance of human cultured cells by tardigrade-unique protein.</title>
        <authorList>
            <person name="Hashimoto T."/>
            <person name="Horikawa D.D."/>
            <person name="Saito Y."/>
            <person name="Kuwahara H."/>
            <person name="Kozuka-Hata H."/>
            <person name="Shin-I T."/>
            <person name="Minakuchi Y."/>
            <person name="Ohishi K."/>
            <person name="Motoyama A."/>
            <person name="Aizu T."/>
            <person name="Enomoto A."/>
            <person name="Kondo K."/>
            <person name="Tanaka S."/>
            <person name="Hara Y."/>
            <person name="Koshikawa S."/>
            <person name="Sagara H."/>
            <person name="Miura T."/>
            <person name="Yokobori S."/>
            <person name="Miyagawa K."/>
            <person name="Suzuki Y."/>
            <person name="Kubo T."/>
            <person name="Oyama M."/>
            <person name="Kohara Y."/>
            <person name="Fujiyama A."/>
            <person name="Arakawa K."/>
            <person name="Katayama T."/>
            <person name="Toyoda A."/>
            <person name="Kunieda T."/>
        </authorList>
    </citation>
    <scope>NUCLEOTIDE SEQUENCE [LARGE SCALE GENOMIC DNA]</scope>
    <source>
        <strain evidence="3 4">YOKOZUNA-1</strain>
    </source>
</reference>
<dbReference type="InterPro" id="IPR026624">
    <property type="entry name" value="CECR6"/>
</dbReference>
<keyword evidence="2" id="KW-1133">Transmembrane helix</keyword>
<dbReference type="Pfam" id="PF14997">
    <property type="entry name" value="CECR6_TMEM121"/>
    <property type="match status" value="1"/>
</dbReference>
<evidence type="ECO:0000313" key="4">
    <source>
        <dbReference type="Proteomes" id="UP000186922"/>
    </source>
</evidence>
<dbReference type="OrthoDB" id="5964337at2759"/>
<gene>
    <name evidence="3" type="primary">RvY_07144-1</name>
    <name evidence="3" type="synonym">RvY_07144.1</name>
    <name evidence="3" type="ORF">RvY_07144</name>
</gene>
<feature type="transmembrane region" description="Helical" evidence="2">
    <location>
        <begin position="220"/>
        <end position="241"/>
    </location>
</feature>
<dbReference type="EMBL" id="BDGG01000003">
    <property type="protein sequence ID" value="GAU95543.1"/>
    <property type="molecule type" value="Genomic_DNA"/>
</dbReference>
<feature type="transmembrane region" description="Helical" evidence="2">
    <location>
        <begin position="5"/>
        <end position="25"/>
    </location>
</feature>
<sequence length="338" mass="38638">MREYVFPVLTIVFVTAQHAILDYYLFVHQAFGTWEDLVPWIIADVVIVCVLSCIFYYNWKYTRHEIQLRSNRNSSDLLSSYGQASNGGKNHHVGSMGSFQRQESRLDREFATLPAMYIGWLAYSALLVAKIIAIFKTFGSSLDGKTLWGTNELEFIVTGTAGIFAFLIASRKRTSTPSQKVCLKFLQSHVLLEIIDCVEFLTILFTAEHHLHLPGFLTDMILGFACANMILPTVGLFQLSTANLHRVKPREHIYILQTILSTVFGNLPYLVIRVYLWKDHNFTNALFVMKNIISIGQNVVELTFHFQKSREHHRPTSASHNSHLAALEDDFRPRKFSC</sequence>
<dbReference type="InterPro" id="IPR032776">
    <property type="entry name" value="CECR6/TMEM121"/>
</dbReference>
<feature type="transmembrane region" description="Helical" evidence="2">
    <location>
        <begin position="253"/>
        <end position="276"/>
    </location>
</feature>
<feature type="transmembrane region" description="Helical" evidence="2">
    <location>
        <begin position="110"/>
        <end position="133"/>
    </location>
</feature>
<name>A0A1D1V9M7_RAMVA</name>
<dbReference type="PANTHER" id="PTHR47399:SF1">
    <property type="entry name" value="TRANSMEMBRANE PROTEIN 121B"/>
    <property type="match status" value="1"/>
</dbReference>
<dbReference type="Proteomes" id="UP000186922">
    <property type="component" value="Unassembled WGS sequence"/>
</dbReference>
<keyword evidence="2" id="KW-0812">Transmembrane</keyword>
<evidence type="ECO:0000256" key="1">
    <source>
        <dbReference type="ARBA" id="ARBA00007711"/>
    </source>
</evidence>
<keyword evidence="4" id="KW-1185">Reference proteome</keyword>
<feature type="transmembrane region" description="Helical" evidence="2">
    <location>
        <begin position="153"/>
        <end position="169"/>
    </location>
</feature>
<proteinExistence type="inferred from homology"/>
<comment type="similarity">
    <text evidence="1">Belongs to the TMEM121 family.</text>
</comment>